<organism evidence="14">
    <name type="scientific">Xenopsylla cheopis</name>
    <name type="common">Oriental rat flea</name>
    <name type="synonym">Pulex cheopis</name>
    <dbReference type="NCBI Taxonomy" id="163159"/>
    <lineage>
        <taxon>Eukaryota</taxon>
        <taxon>Metazoa</taxon>
        <taxon>Ecdysozoa</taxon>
        <taxon>Arthropoda</taxon>
        <taxon>Hexapoda</taxon>
        <taxon>Insecta</taxon>
        <taxon>Pterygota</taxon>
        <taxon>Neoptera</taxon>
        <taxon>Endopterygota</taxon>
        <taxon>Siphonaptera</taxon>
        <taxon>Pulicidae</taxon>
        <taxon>Xenopsyllinae</taxon>
        <taxon>Xenopsylla</taxon>
    </lineage>
</organism>
<keyword evidence="7" id="KW-0460">Magnesium</keyword>
<keyword evidence="5 12" id="KW-0808">Transferase</keyword>
<comment type="similarity">
    <text evidence="4 12">Belongs to the UPP synthase family.</text>
</comment>
<protein>
    <recommendedName>
        <fullName evidence="12">Alkyl transferase</fullName>
        <ecNumber evidence="12">2.5.1.-</ecNumber>
    </recommendedName>
</protein>
<dbReference type="NCBIfam" id="TIGR00055">
    <property type="entry name" value="uppS"/>
    <property type="match status" value="1"/>
</dbReference>
<proteinExistence type="inferred from homology"/>
<dbReference type="SUPFAM" id="SSF64005">
    <property type="entry name" value="Undecaprenyl diphosphate synthase"/>
    <property type="match status" value="1"/>
</dbReference>
<dbReference type="HAMAP" id="MF_01139">
    <property type="entry name" value="ISPT"/>
    <property type="match status" value="1"/>
</dbReference>
<dbReference type="CDD" id="cd00475">
    <property type="entry name" value="Cis_IPPS"/>
    <property type="match status" value="1"/>
</dbReference>
<dbReference type="GO" id="GO:0045547">
    <property type="term" value="F:ditrans,polycis-polyprenyl diphosphate synthase [(2E,6E)-farnesyl diphosphate specific] activity"/>
    <property type="evidence" value="ECO:0007669"/>
    <property type="project" value="UniProtKB-EC"/>
</dbReference>
<evidence type="ECO:0000256" key="2">
    <source>
        <dbReference type="ARBA" id="ARBA00004406"/>
    </source>
</evidence>
<dbReference type="FunFam" id="3.40.1180.10:FF:000002">
    <property type="entry name" value="Alkyl transferase"/>
    <property type="match status" value="1"/>
</dbReference>
<evidence type="ECO:0000313" key="14">
    <source>
        <dbReference type="EMBL" id="NOV47878.1"/>
    </source>
</evidence>
<comment type="subunit">
    <text evidence="11">Forms an active dehydrodolichyl diphosphate synthase complex with NUS1.</text>
</comment>
<dbReference type="PANTHER" id="PTHR10291:SF43">
    <property type="entry name" value="DEHYDRODOLICHYL DIPHOSPHATE SYNTHASE COMPLEX SUBUNIT DHDDS"/>
    <property type="match status" value="1"/>
</dbReference>
<evidence type="ECO:0000256" key="1">
    <source>
        <dbReference type="ARBA" id="ARBA00001946"/>
    </source>
</evidence>
<keyword evidence="13" id="KW-0175">Coiled coil</keyword>
<evidence type="ECO:0000256" key="11">
    <source>
        <dbReference type="ARBA" id="ARBA00064670"/>
    </source>
</evidence>
<name>A0A6M2DRW8_XENCH</name>
<evidence type="ECO:0000256" key="5">
    <source>
        <dbReference type="ARBA" id="ARBA00022679"/>
    </source>
</evidence>
<comment type="cofactor">
    <cofactor evidence="1">
        <name>Mg(2+)</name>
        <dbReference type="ChEBI" id="CHEBI:18420"/>
    </cofactor>
</comment>
<comment type="subcellular location">
    <subcellularLocation>
        <location evidence="2">Endoplasmic reticulum membrane</location>
        <topology evidence="2">Peripheral membrane protein</topology>
    </subcellularLocation>
</comment>
<evidence type="ECO:0000256" key="13">
    <source>
        <dbReference type="SAM" id="Coils"/>
    </source>
</evidence>
<dbReference type="AlphaFoldDB" id="A0A6M2DRW8"/>
<keyword evidence="8" id="KW-0472">Membrane</keyword>
<evidence type="ECO:0000256" key="9">
    <source>
        <dbReference type="ARBA" id="ARBA00047353"/>
    </source>
</evidence>
<dbReference type="PANTHER" id="PTHR10291">
    <property type="entry name" value="DEHYDRODOLICHYL DIPHOSPHATE SYNTHASE FAMILY MEMBER"/>
    <property type="match status" value="1"/>
</dbReference>
<comment type="catalytic activity">
    <reaction evidence="9">
        <text>n isopentenyl diphosphate + (2E,6E)-farnesyl diphosphate = a di-trans,poly-cis-polyprenyl diphosphate + n diphosphate</text>
        <dbReference type="Rhea" id="RHEA:53008"/>
        <dbReference type="Rhea" id="RHEA-COMP:19494"/>
        <dbReference type="ChEBI" id="CHEBI:33019"/>
        <dbReference type="ChEBI" id="CHEBI:128769"/>
        <dbReference type="ChEBI" id="CHEBI:136960"/>
        <dbReference type="ChEBI" id="CHEBI:175763"/>
        <dbReference type="EC" id="2.5.1.87"/>
    </reaction>
</comment>
<dbReference type="Pfam" id="PF01255">
    <property type="entry name" value="Prenyltransf"/>
    <property type="match status" value="1"/>
</dbReference>
<evidence type="ECO:0000256" key="6">
    <source>
        <dbReference type="ARBA" id="ARBA00022824"/>
    </source>
</evidence>
<dbReference type="InterPro" id="IPR018520">
    <property type="entry name" value="UPP_synth-like_CS"/>
</dbReference>
<evidence type="ECO:0000256" key="7">
    <source>
        <dbReference type="ARBA" id="ARBA00022842"/>
    </source>
</evidence>
<accession>A0A6M2DRW8</accession>
<dbReference type="EC" id="2.5.1.-" evidence="12"/>
<dbReference type="PROSITE" id="PS01066">
    <property type="entry name" value="UPP_SYNTHASE"/>
    <property type="match status" value="1"/>
</dbReference>
<dbReference type="InterPro" id="IPR001441">
    <property type="entry name" value="UPP_synth-like"/>
</dbReference>
<dbReference type="Gene3D" id="3.40.1180.10">
    <property type="entry name" value="Decaprenyl diphosphate synthase-like"/>
    <property type="match status" value="1"/>
</dbReference>
<evidence type="ECO:0000256" key="3">
    <source>
        <dbReference type="ARBA" id="ARBA00004922"/>
    </source>
</evidence>
<evidence type="ECO:0000256" key="12">
    <source>
        <dbReference type="RuleBase" id="RU363018"/>
    </source>
</evidence>
<dbReference type="GO" id="GO:0005789">
    <property type="term" value="C:endoplasmic reticulum membrane"/>
    <property type="evidence" value="ECO:0007669"/>
    <property type="project" value="UniProtKB-SubCell"/>
</dbReference>
<evidence type="ECO:0000256" key="8">
    <source>
        <dbReference type="ARBA" id="ARBA00023136"/>
    </source>
</evidence>
<dbReference type="InterPro" id="IPR036424">
    <property type="entry name" value="UPP_synth-like_sf"/>
</dbReference>
<dbReference type="GO" id="GO:1904423">
    <property type="term" value="C:dehydrodolichyl diphosphate synthase complex"/>
    <property type="evidence" value="ECO:0007669"/>
    <property type="project" value="TreeGrafter"/>
</dbReference>
<keyword evidence="6" id="KW-0256">Endoplasmic reticulum</keyword>
<sequence>MSWICEKSLSWLQLFSIKIIKCGPIPKHIAFIMDGNRRFATKNNTQKSVGHSKGFDKLSETLQWCLEIGVTEVTVYAFSIENFKRCKDEVETLMNLAREKFQRLLNEEELLREKGVHIRVIGNLNLLPDDLKRLIAKSMLITKDNNKVYLNVAFAYTSQEEITNAVLNIVKAAENNVITPDCINEQLISECLYTDQSSDPDLLIRTSGEHRLSDFLLWQIAPSCIYFTDVLWPEFRFWNFLSSILYYQRCYDTIENIKMKQNHYLIENCPIKSKQVEIFLKQIKTARQNQLQLFADLL</sequence>
<evidence type="ECO:0000256" key="4">
    <source>
        <dbReference type="ARBA" id="ARBA00005432"/>
    </source>
</evidence>
<feature type="coiled-coil region" evidence="13">
    <location>
        <begin position="87"/>
        <end position="114"/>
    </location>
</feature>
<evidence type="ECO:0000256" key="10">
    <source>
        <dbReference type="ARBA" id="ARBA00058504"/>
    </source>
</evidence>
<reference evidence="14" key="1">
    <citation type="submission" date="2020-03" db="EMBL/GenBank/DDBJ databases">
        <title>Transcriptomic Profiling of the Digestive Tract of the Rat Flea, Xenopsylla cheopis, Following Blood Feeding and Infection with Yersinia pestis.</title>
        <authorList>
            <person name="Bland D.M."/>
            <person name="Martens C.A."/>
            <person name="Virtaneva K."/>
            <person name="Kanakabandi K."/>
            <person name="Long D."/>
            <person name="Rosenke R."/>
            <person name="Saturday G.A."/>
            <person name="Hoyt F.H."/>
            <person name="Bruno D.P."/>
            <person name="Ribeiro J.M.C."/>
            <person name="Hinnebusch J."/>
        </authorList>
    </citation>
    <scope>NUCLEOTIDE SEQUENCE</scope>
</reference>
<comment type="function">
    <text evidence="10">With NUS1, forms the dehydrodolichyl diphosphate synthase (DDS) complex, an essential component of the dolichol monophosphate (Dol-P) biosynthetic machinery. Adds multiple copies of isopentenyl pyrophosphate (IPP) to farnesyl pyrophosphate (FPP) to produce dehydrodolichyl diphosphate (Dedol-PP), a precursor of dolichol which is utilized as a sugar carrier in protein glycosylation in the endoplasmic reticulum (ER).</text>
</comment>
<comment type="pathway">
    <text evidence="3">Protein modification; protein glycosylation.</text>
</comment>
<dbReference type="EMBL" id="GIIL01004152">
    <property type="protein sequence ID" value="NOV47878.1"/>
    <property type="molecule type" value="Transcribed_RNA"/>
</dbReference>
<dbReference type="GO" id="GO:0016094">
    <property type="term" value="P:polyprenol biosynthetic process"/>
    <property type="evidence" value="ECO:0007669"/>
    <property type="project" value="TreeGrafter"/>
</dbReference>